<dbReference type="RefSeq" id="XP_060287172.1">
    <property type="nucleotide sequence ID" value="XM_060426890.1"/>
</dbReference>
<evidence type="ECO:0000313" key="3">
    <source>
        <dbReference type="Proteomes" id="UP001244011"/>
    </source>
</evidence>
<comment type="caution">
    <text evidence="2">The sequence shown here is derived from an EMBL/GenBank/DDBJ whole genome shotgun (WGS) entry which is preliminary data.</text>
</comment>
<dbReference type="AlphaFoldDB" id="A0AAJ0C975"/>
<keyword evidence="1" id="KW-0732">Signal</keyword>
<feature type="chain" id="PRO_5042481535" description="Secreted protein" evidence="1">
    <location>
        <begin position="19"/>
        <end position="73"/>
    </location>
</feature>
<evidence type="ECO:0008006" key="4">
    <source>
        <dbReference type="Google" id="ProtNLM"/>
    </source>
</evidence>
<name>A0AAJ0C975_9PEZI</name>
<feature type="signal peptide" evidence="1">
    <location>
        <begin position="1"/>
        <end position="18"/>
    </location>
</feature>
<evidence type="ECO:0000313" key="2">
    <source>
        <dbReference type="EMBL" id="KAK1770959.1"/>
    </source>
</evidence>
<dbReference type="GeneID" id="85310077"/>
<evidence type="ECO:0000256" key="1">
    <source>
        <dbReference type="SAM" id="SignalP"/>
    </source>
</evidence>
<protein>
    <recommendedName>
        <fullName evidence="4">Secreted protein</fullName>
    </recommendedName>
</protein>
<accession>A0AAJ0C975</accession>
<proteinExistence type="predicted"/>
<organism evidence="2 3">
    <name type="scientific">Phialemonium atrogriseum</name>
    <dbReference type="NCBI Taxonomy" id="1093897"/>
    <lineage>
        <taxon>Eukaryota</taxon>
        <taxon>Fungi</taxon>
        <taxon>Dikarya</taxon>
        <taxon>Ascomycota</taxon>
        <taxon>Pezizomycotina</taxon>
        <taxon>Sordariomycetes</taxon>
        <taxon>Sordariomycetidae</taxon>
        <taxon>Cephalothecales</taxon>
        <taxon>Cephalothecaceae</taxon>
        <taxon>Phialemonium</taxon>
    </lineage>
</organism>
<dbReference type="Proteomes" id="UP001244011">
    <property type="component" value="Unassembled WGS sequence"/>
</dbReference>
<reference evidence="2" key="1">
    <citation type="submission" date="2023-06" db="EMBL/GenBank/DDBJ databases">
        <title>Genome-scale phylogeny and comparative genomics of the fungal order Sordariales.</title>
        <authorList>
            <consortium name="Lawrence Berkeley National Laboratory"/>
            <person name="Hensen N."/>
            <person name="Bonometti L."/>
            <person name="Westerberg I."/>
            <person name="Brannstrom I.O."/>
            <person name="Guillou S."/>
            <person name="Cros-Aarteil S."/>
            <person name="Calhoun S."/>
            <person name="Haridas S."/>
            <person name="Kuo A."/>
            <person name="Mondo S."/>
            <person name="Pangilinan J."/>
            <person name="Riley R."/>
            <person name="Labutti K."/>
            <person name="Andreopoulos B."/>
            <person name="Lipzen A."/>
            <person name="Chen C."/>
            <person name="Yanf M."/>
            <person name="Daum C."/>
            <person name="Ng V."/>
            <person name="Clum A."/>
            <person name="Steindorff A."/>
            <person name="Ohm R."/>
            <person name="Martin F."/>
            <person name="Silar P."/>
            <person name="Natvig D."/>
            <person name="Lalanne C."/>
            <person name="Gautier V."/>
            <person name="Ament-Velasquez S.L."/>
            <person name="Kruys A."/>
            <person name="Hutchinson M.I."/>
            <person name="Powell A.J."/>
            <person name="Barry K."/>
            <person name="Miller A.N."/>
            <person name="Grigoriev I.V."/>
            <person name="Debuchy R."/>
            <person name="Gladieux P."/>
            <person name="Thoren M.H."/>
            <person name="Johannesson H."/>
        </authorList>
    </citation>
    <scope>NUCLEOTIDE SEQUENCE</scope>
    <source>
        <strain evidence="2">8032-3</strain>
    </source>
</reference>
<gene>
    <name evidence="2" type="ORF">QBC33DRAFT_526301</name>
</gene>
<dbReference type="EMBL" id="MU838999">
    <property type="protein sequence ID" value="KAK1770959.1"/>
    <property type="molecule type" value="Genomic_DNA"/>
</dbReference>
<keyword evidence="3" id="KW-1185">Reference proteome</keyword>
<sequence>MWLWAVVFSRGLVARTRAGVVTGRGPSLCLICRSSIAIFPELRGSLRRVDFGLVESEQRLSERATGVNENAGY</sequence>